<feature type="chain" id="PRO_5022672993" description="Type II secretion system protein GspC N-terminal domain-containing protein" evidence="1">
    <location>
        <begin position="17"/>
        <end position="113"/>
    </location>
</feature>
<accession>A0A5A8F334</accession>
<sequence>MRVLVLLLLTNSLLFAWDMTDIPKNNFYFINKYNFIAPVAKKEIPSSINSITKNHQLKLTGIIKMDNIFYAIINGENYKIGDAIKGFKIISINMEKVVLEKNRKKVELYVGKN</sequence>
<dbReference type="EMBL" id="VFJB01000008">
    <property type="protein sequence ID" value="KAA0257351.1"/>
    <property type="molecule type" value="Genomic_DNA"/>
</dbReference>
<gene>
    <name evidence="2" type="ORF">FHQ18_09905</name>
</gene>
<evidence type="ECO:0000256" key="1">
    <source>
        <dbReference type="SAM" id="SignalP"/>
    </source>
</evidence>
<keyword evidence="1" id="KW-0732">Signal</keyword>
<keyword evidence="3" id="KW-1185">Reference proteome</keyword>
<evidence type="ECO:0008006" key="4">
    <source>
        <dbReference type="Google" id="ProtNLM"/>
    </source>
</evidence>
<evidence type="ECO:0000313" key="3">
    <source>
        <dbReference type="Proteomes" id="UP000322876"/>
    </source>
</evidence>
<protein>
    <recommendedName>
        <fullName evidence="4">Type II secretion system protein GspC N-terminal domain-containing protein</fullName>
    </recommendedName>
</protein>
<dbReference type="OrthoDB" id="6400929at2"/>
<dbReference type="AlphaFoldDB" id="A0A5A8F334"/>
<dbReference type="Proteomes" id="UP000322876">
    <property type="component" value="Unassembled WGS sequence"/>
</dbReference>
<name>A0A5A8F334_9BACT</name>
<comment type="caution">
    <text evidence="2">The sequence shown here is derived from an EMBL/GenBank/DDBJ whole genome shotgun (WGS) entry which is preliminary data.</text>
</comment>
<organism evidence="2 3">
    <name type="scientific">Deferribacter autotrophicus</name>
    <dbReference type="NCBI Taxonomy" id="500465"/>
    <lineage>
        <taxon>Bacteria</taxon>
        <taxon>Pseudomonadati</taxon>
        <taxon>Deferribacterota</taxon>
        <taxon>Deferribacteres</taxon>
        <taxon>Deferribacterales</taxon>
        <taxon>Deferribacteraceae</taxon>
        <taxon>Deferribacter</taxon>
    </lineage>
</organism>
<evidence type="ECO:0000313" key="2">
    <source>
        <dbReference type="EMBL" id="KAA0257351.1"/>
    </source>
</evidence>
<dbReference type="RefSeq" id="WP_149267024.1">
    <property type="nucleotide sequence ID" value="NZ_VFJB01000008.1"/>
</dbReference>
<feature type="signal peptide" evidence="1">
    <location>
        <begin position="1"/>
        <end position="16"/>
    </location>
</feature>
<proteinExistence type="predicted"/>
<dbReference type="Gene3D" id="2.30.30.830">
    <property type="match status" value="1"/>
</dbReference>
<reference evidence="2 3" key="1">
    <citation type="submission" date="2019-06" db="EMBL/GenBank/DDBJ databases">
        <title>Genomic insights into carbon and energy metabolism of Deferribacter autotrophicus revealed new metabolic traits in the phylum Deferribacteres.</title>
        <authorList>
            <person name="Slobodkin A.I."/>
            <person name="Slobodkina G.B."/>
            <person name="Allioux M."/>
            <person name="Alain K."/>
            <person name="Jebbar M."/>
            <person name="Shadrin V."/>
            <person name="Kublanov I.V."/>
            <person name="Toshchakov S.V."/>
            <person name="Bonch-Osmolovskaya E.A."/>
        </authorList>
    </citation>
    <scope>NUCLEOTIDE SEQUENCE [LARGE SCALE GENOMIC DNA]</scope>
    <source>
        <strain evidence="2 3">SL50</strain>
    </source>
</reference>